<organism evidence="1 2">
    <name type="scientific">Rufibacter tibetensis</name>
    <dbReference type="NCBI Taxonomy" id="512763"/>
    <lineage>
        <taxon>Bacteria</taxon>
        <taxon>Pseudomonadati</taxon>
        <taxon>Bacteroidota</taxon>
        <taxon>Cytophagia</taxon>
        <taxon>Cytophagales</taxon>
        <taxon>Hymenobacteraceae</taxon>
        <taxon>Rufibacter</taxon>
    </lineage>
</organism>
<gene>
    <name evidence="1" type="ORF">DC20_17195</name>
</gene>
<dbReference type="PATRIC" id="fig|512763.3.peg.3781"/>
<dbReference type="KEGG" id="rti:DC20_17195"/>
<keyword evidence="2" id="KW-1185">Reference proteome</keyword>
<accession>A0A0P0C5B0</accession>
<protein>
    <submittedName>
        <fullName evidence="1">Uncharacterized protein</fullName>
    </submittedName>
</protein>
<name>A0A0P0C5B0_9BACT</name>
<reference evidence="1 2" key="1">
    <citation type="submission" date="2015-08" db="EMBL/GenBank/DDBJ databases">
        <title>Complete genome sequence of Rufibacter tibetensis strain 1351t, a radiation-resistant bacterium from tibet plateau.</title>
        <authorList>
            <person name="Dai J."/>
        </authorList>
    </citation>
    <scope>NUCLEOTIDE SEQUENCE [LARGE SCALE GENOMIC DNA]</scope>
    <source>
        <strain evidence="1 2">1351</strain>
    </source>
</reference>
<sequence>MFLPTMDPDGIPQETNLLPMGLTGKLLGGSLSFLEQWRREESEADTGGRGSISFKCVALVS</sequence>
<dbReference type="Proteomes" id="UP000061382">
    <property type="component" value="Chromosome"/>
</dbReference>
<evidence type="ECO:0000313" key="1">
    <source>
        <dbReference type="EMBL" id="ALJ00390.1"/>
    </source>
</evidence>
<evidence type="ECO:0000313" key="2">
    <source>
        <dbReference type="Proteomes" id="UP000061382"/>
    </source>
</evidence>
<dbReference type="AlphaFoldDB" id="A0A0P0C5B0"/>
<dbReference type="STRING" id="512763.DC20_17195"/>
<dbReference type="EMBL" id="CP012643">
    <property type="protein sequence ID" value="ALJ00390.1"/>
    <property type="molecule type" value="Genomic_DNA"/>
</dbReference>
<proteinExistence type="predicted"/>